<gene>
    <name evidence="4" type="ORF">DWY99_02005</name>
</gene>
<evidence type="ECO:0000256" key="1">
    <source>
        <dbReference type="ARBA" id="ARBA00023125"/>
    </source>
</evidence>
<dbReference type="PANTHER" id="PTHR43479">
    <property type="entry name" value="ACREF/ENVCD OPERON REPRESSOR-RELATED"/>
    <property type="match status" value="1"/>
</dbReference>
<feature type="domain" description="HTH tetR-type" evidence="3">
    <location>
        <begin position="27"/>
        <end position="87"/>
    </location>
</feature>
<accession>A0A412B0M8</accession>
<evidence type="ECO:0000313" key="5">
    <source>
        <dbReference type="Proteomes" id="UP000284751"/>
    </source>
</evidence>
<proteinExistence type="predicted"/>
<sequence length="212" mass="24263">MLLFGGCMKNLRNKQAESGVRMDRRCLKTQKAIKNALVELMSEKDISQITVKELAQRADINRKTFYTHYTSIYDVSGEIENEMIQNLKRLIQESCIASRDFATYSVFKALNDLIYQDFNFYQNLLSHANAHGSLISKIKNALQEEFLESAKDQIVALPEQFPYMIEFVSSGIISMYILWFDSDQKIPLEELAKTAGVLVSNGIDTLVRKVNE</sequence>
<dbReference type="PROSITE" id="PS50977">
    <property type="entry name" value="HTH_TETR_2"/>
    <property type="match status" value="1"/>
</dbReference>
<evidence type="ECO:0000256" key="2">
    <source>
        <dbReference type="PROSITE-ProRule" id="PRU00335"/>
    </source>
</evidence>
<name>A0A412B0M8_9FIRM</name>
<protein>
    <submittedName>
        <fullName evidence="4">TetR/AcrR family transcriptional regulator</fullName>
    </submittedName>
</protein>
<dbReference type="InterPro" id="IPR050624">
    <property type="entry name" value="HTH-type_Tx_Regulator"/>
</dbReference>
<feature type="DNA-binding region" description="H-T-H motif" evidence="2">
    <location>
        <begin position="50"/>
        <end position="69"/>
    </location>
</feature>
<dbReference type="Proteomes" id="UP000284751">
    <property type="component" value="Unassembled WGS sequence"/>
</dbReference>
<evidence type="ECO:0000259" key="3">
    <source>
        <dbReference type="PROSITE" id="PS50977"/>
    </source>
</evidence>
<dbReference type="InterPro" id="IPR039532">
    <property type="entry name" value="TetR_C_Firmicutes"/>
</dbReference>
<dbReference type="EMBL" id="QRTC01000003">
    <property type="protein sequence ID" value="RGQ44199.1"/>
    <property type="molecule type" value="Genomic_DNA"/>
</dbReference>
<organism evidence="4 5">
    <name type="scientific">[Clostridium] leptum</name>
    <dbReference type="NCBI Taxonomy" id="1535"/>
    <lineage>
        <taxon>Bacteria</taxon>
        <taxon>Bacillati</taxon>
        <taxon>Bacillota</taxon>
        <taxon>Clostridia</taxon>
        <taxon>Eubacteriales</taxon>
        <taxon>Oscillospiraceae</taxon>
        <taxon>Oscillospiraceae incertae sedis</taxon>
    </lineage>
</organism>
<dbReference type="Pfam" id="PF00440">
    <property type="entry name" value="TetR_N"/>
    <property type="match status" value="1"/>
</dbReference>
<dbReference type="InterPro" id="IPR009057">
    <property type="entry name" value="Homeodomain-like_sf"/>
</dbReference>
<dbReference type="AlphaFoldDB" id="A0A412B0M8"/>
<dbReference type="PANTHER" id="PTHR43479:SF23">
    <property type="entry name" value="HTH TETR-TYPE DOMAIN-CONTAINING PROTEIN"/>
    <property type="match status" value="1"/>
</dbReference>
<evidence type="ECO:0000313" key="4">
    <source>
        <dbReference type="EMBL" id="RGQ44199.1"/>
    </source>
</evidence>
<dbReference type="Pfam" id="PF14278">
    <property type="entry name" value="TetR_C_8"/>
    <property type="match status" value="1"/>
</dbReference>
<dbReference type="SUPFAM" id="SSF46689">
    <property type="entry name" value="Homeodomain-like"/>
    <property type="match status" value="1"/>
</dbReference>
<dbReference type="InterPro" id="IPR001647">
    <property type="entry name" value="HTH_TetR"/>
</dbReference>
<dbReference type="Gene3D" id="1.10.357.10">
    <property type="entry name" value="Tetracycline Repressor, domain 2"/>
    <property type="match status" value="1"/>
</dbReference>
<dbReference type="GO" id="GO:0003677">
    <property type="term" value="F:DNA binding"/>
    <property type="evidence" value="ECO:0007669"/>
    <property type="project" value="UniProtKB-UniRule"/>
</dbReference>
<comment type="caution">
    <text evidence="4">The sequence shown here is derived from an EMBL/GenBank/DDBJ whole genome shotgun (WGS) entry which is preliminary data.</text>
</comment>
<keyword evidence="1 2" id="KW-0238">DNA-binding</keyword>
<reference evidence="4 5" key="1">
    <citation type="submission" date="2018-08" db="EMBL/GenBank/DDBJ databases">
        <title>A genome reference for cultivated species of the human gut microbiota.</title>
        <authorList>
            <person name="Zou Y."/>
            <person name="Xue W."/>
            <person name="Luo G."/>
        </authorList>
    </citation>
    <scope>NUCLEOTIDE SEQUENCE [LARGE SCALE GENOMIC DNA]</scope>
    <source>
        <strain evidence="4 5">AF28-26</strain>
    </source>
</reference>